<evidence type="ECO:0000313" key="4">
    <source>
        <dbReference type="Proteomes" id="UP000175971"/>
    </source>
</evidence>
<dbReference type="GO" id="GO:0016787">
    <property type="term" value="F:hydrolase activity"/>
    <property type="evidence" value="ECO:0007669"/>
    <property type="project" value="UniProtKB-KW"/>
</dbReference>
<dbReference type="Proteomes" id="UP000175971">
    <property type="component" value="Unassembled WGS sequence"/>
</dbReference>
<organism evidence="3 4">
    <name type="scientific">Streptomyces nanshensis</name>
    <dbReference type="NCBI Taxonomy" id="518642"/>
    <lineage>
        <taxon>Bacteria</taxon>
        <taxon>Bacillati</taxon>
        <taxon>Actinomycetota</taxon>
        <taxon>Actinomycetes</taxon>
        <taxon>Kitasatosporales</taxon>
        <taxon>Streptomycetaceae</taxon>
        <taxon>Streptomyces</taxon>
    </lineage>
</organism>
<proteinExistence type="predicted"/>
<sequence length="227" mass="23843">MKHRQPRARWGSFVAALTVLLGLVVYAGLRLTEDVGPEDFGAPLEPRPTTTSLAPSGPPARPSAPGAESSSSPSGAVQPSPALLVIPRLGVEAPIDAVGVAADGATEVPQDARRVGWYRFGPAPGAAEGSSVIVGHVDSKSQGLGVLAELRHVGRNDRVEVRDEDGASRVYRITSRETVPKQELADSGVFRRNGPHVLSMITCTGPYHKDRGGYQDNLVVTAVPESS</sequence>
<dbReference type="EMBL" id="LJGZ01000006">
    <property type="protein sequence ID" value="OEV21805.1"/>
    <property type="molecule type" value="Genomic_DNA"/>
</dbReference>
<keyword evidence="1" id="KW-0378">Hydrolase</keyword>
<keyword evidence="4" id="KW-1185">Reference proteome</keyword>
<evidence type="ECO:0008006" key="5">
    <source>
        <dbReference type="Google" id="ProtNLM"/>
    </source>
</evidence>
<dbReference type="Gene3D" id="2.40.260.10">
    <property type="entry name" value="Sortase"/>
    <property type="match status" value="1"/>
</dbReference>
<dbReference type="GeneID" id="97762813"/>
<feature type="compositionally biased region" description="Low complexity" evidence="2">
    <location>
        <begin position="63"/>
        <end position="79"/>
    </location>
</feature>
<dbReference type="AlphaFoldDB" id="A0A1E7M011"/>
<dbReference type="RefSeq" id="WP_070199953.1">
    <property type="nucleotide sequence ID" value="NZ_LJGZ01000006.1"/>
</dbReference>
<dbReference type="InterPro" id="IPR005754">
    <property type="entry name" value="Sortase"/>
</dbReference>
<accession>A0A1E7M011</accession>
<evidence type="ECO:0000256" key="2">
    <source>
        <dbReference type="SAM" id="MobiDB-lite"/>
    </source>
</evidence>
<feature type="region of interest" description="Disordered" evidence="2">
    <location>
        <begin position="38"/>
        <end position="79"/>
    </location>
</feature>
<gene>
    <name evidence="3" type="ORF">AN221_04755</name>
</gene>
<dbReference type="InterPro" id="IPR042001">
    <property type="entry name" value="Sortase_F"/>
</dbReference>
<dbReference type="SUPFAM" id="SSF63817">
    <property type="entry name" value="Sortase"/>
    <property type="match status" value="1"/>
</dbReference>
<dbReference type="PATRIC" id="fig|518642.7.peg.1693"/>
<protein>
    <recommendedName>
        <fullName evidence="5">Class F sortase</fullName>
    </recommendedName>
</protein>
<name>A0A1E7M011_9ACTN</name>
<evidence type="ECO:0000256" key="1">
    <source>
        <dbReference type="ARBA" id="ARBA00022801"/>
    </source>
</evidence>
<dbReference type="CDD" id="cd05829">
    <property type="entry name" value="Sortase_F"/>
    <property type="match status" value="1"/>
</dbReference>
<comment type="caution">
    <text evidence="3">The sequence shown here is derived from an EMBL/GenBank/DDBJ whole genome shotgun (WGS) entry which is preliminary data.</text>
</comment>
<dbReference type="Pfam" id="PF04203">
    <property type="entry name" value="Sortase"/>
    <property type="match status" value="1"/>
</dbReference>
<evidence type="ECO:0000313" key="3">
    <source>
        <dbReference type="EMBL" id="OEV21805.1"/>
    </source>
</evidence>
<reference evidence="3 4" key="1">
    <citation type="journal article" date="2016" name="Front. Microbiol.">
        <title>Comparative Genomics Analysis of Streptomyces Species Reveals Their Adaptation to the Marine Environment and Their Diversity at the Genomic Level.</title>
        <authorList>
            <person name="Tian X."/>
            <person name="Zhang Z."/>
            <person name="Yang T."/>
            <person name="Chen M."/>
            <person name="Li J."/>
            <person name="Chen F."/>
            <person name="Yang J."/>
            <person name="Li W."/>
            <person name="Zhang B."/>
            <person name="Zhang Z."/>
            <person name="Wu J."/>
            <person name="Zhang C."/>
            <person name="Long L."/>
            <person name="Xiao J."/>
        </authorList>
    </citation>
    <scope>NUCLEOTIDE SEQUENCE [LARGE SCALE GENOMIC DNA]</scope>
    <source>
        <strain evidence="3 4">SCSIO M10372</strain>
    </source>
</reference>
<dbReference type="InterPro" id="IPR023365">
    <property type="entry name" value="Sortase_dom-sf"/>
</dbReference>